<comment type="caution">
    <text evidence="5">The sequence shown here is derived from an EMBL/GenBank/DDBJ whole genome shotgun (WGS) entry which is preliminary data.</text>
</comment>
<feature type="transmembrane region" description="Helical" evidence="3">
    <location>
        <begin position="58"/>
        <end position="80"/>
    </location>
</feature>
<dbReference type="InterPro" id="IPR002645">
    <property type="entry name" value="STAS_dom"/>
</dbReference>
<dbReference type="PANTHER" id="PTHR33495:SF2">
    <property type="entry name" value="ANTI-SIGMA FACTOR ANTAGONIST TM_1081-RELATED"/>
    <property type="match status" value="1"/>
</dbReference>
<evidence type="ECO:0000259" key="4">
    <source>
        <dbReference type="PROSITE" id="PS50801"/>
    </source>
</evidence>
<gene>
    <name evidence="5" type="ORF">Pph01_80370</name>
</gene>
<dbReference type="Proteomes" id="UP000622547">
    <property type="component" value="Unassembled WGS sequence"/>
</dbReference>
<dbReference type="CDD" id="cd07043">
    <property type="entry name" value="STAS_anti-anti-sigma_factors"/>
    <property type="match status" value="1"/>
</dbReference>
<dbReference type="GO" id="GO:0043856">
    <property type="term" value="F:anti-sigma factor antagonist activity"/>
    <property type="evidence" value="ECO:0007669"/>
    <property type="project" value="InterPro"/>
</dbReference>
<organism evidence="5 6">
    <name type="scientific">Planotetraspora phitsanulokensis</name>
    <dbReference type="NCBI Taxonomy" id="575192"/>
    <lineage>
        <taxon>Bacteria</taxon>
        <taxon>Bacillati</taxon>
        <taxon>Actinomycetota</taxon>
        <taxon>Actinomycetes</taxon>
        <taxon>Streptosporangiales</taxon>
        <taxon>Streptosporangiaceae</taxon>
        <taxon>Planotetraspora</taxon>
    </lineage>
</organism>
<name>A0A8J3UIQ3_9ACTN</name>
<keyword evidence="3" id="KW-0472">Membrane</keyword>
<dbReference type="InterPro" id="IPR003658">
    <property type="entry name" value="Anti-sigma_ant"/>
</dbReference>
<protein>
    <recommendedName>
        <fullName evidence="2">Anti-sigma factor antagonist</fullName>
    </recommendedName>
</protein>
<dbReference type="EMBL" id="BOOP01000050">
    <property type="protein sequence ID" value="GII43034.1"/>
    <property type="molecule type" value="Genomic_DNA"/>
</dbReference>
<dbReference type="PROSITE" id="PS50801">
    <property type="entry name" value="STAS"/>
    <property type="match status" value="1"/>
</dbReference>
<dbReference type="InterPro" id="IPR036513">
    <property type="entry name" value="STAS_dom_sf"/>
</dbReference>
<evidence type="ECO:0000256" key="3">
    <source>
        <dbReference type="SAM" id="Phobius"/>
    </source>
</evidence>
<dbReference type="AlphaFoldDB" id="A0A8J3UIQ3"/>
<dbReference type="NCBIfam" id="TIGR00377">
    <property type="entry name" value="ant_ant_sig"/>
    <property type="match status" value="1"/>
</dbReference>
<evidence type="ECO:0000256" key="2">
    <source>
        <dbReference type="RuleBase" id="RU003749"/>
    </source>
</evidence>
<dbReference type="Pfam" id="PF01740">
    <property type="entry name" value="STAS"/>
    <property type="match status" value="1"/>
</dbReference>
<evidence type="ECO:0000313" key="5">
    <source>
        <dbReference type="EMBL" id="GII43034.1"/>
    </source>
</evidence>
<feature type="domain" description="STAS" evidence="4">
    <location>
        <begin position="17"/>
        <end position="126"/>
    </location>
</feature>
<dbReference type="SUPFAM" id="SSF52091">
    <property type="entry name" value="SpoIIaa-like"/>
    <property type="match status" value="1"/>
</dbReference>
<proteinExistence type="inferred from homology"/>
<keyword evidence="6" id="KW-1185">Reference proteome</keyword>
<reference evidence="5 6" key="1">
    <citation type="submission" date="2021-01" db="EMBL/GenBank/DDBJ databases">
        <title>Whole genome shotgun sequence of Planotetraspora phitsanulokensis NBRC 104273.</title>
        <authorList>
            <person name="Komaki H."/>
            <person name="Tamura T."/>
        </authorList>
    </citation>
    <scope>NUCLEOTIDE SEQUENCE [LARGE SCALE GENOMIC DNA]</scope>
    <source>
        <strain evidence="5 6">NBRC 104273</strain>
    </source>
</reference>
<evidence type="ECO:0000256" key="1">
    <source>
        <dbReference type="ARBA" id="ARBA00009013"/>
    </source>
</evidence>
<dbReference type="Gene3D" id="3.30.750.24">
    <property type="entry name" value="STAS domain"/>
    <property type="match status" value="1"/>
</dbReference>
<evidence type="ECO:0000313" key="6">
    <source>
        <dbReference type="Proteomes" id="UP000622547"/>
    </source>
</evidence>
<accession>A0A8J3UIQ3</accession>
<keyword evidence="3" id="KW-0812">Transmembrane</keyword>
<comment type="similarity">
    <text evidence="1 2">Belongs to the anti-sigma-factor antagonist family.</text>
</comment>
<dbReference type="PANTHER" id="PTHR33495">
    <property type="entry name" value="ANTI-SIGMA FACTOR ANTAGONIST TM_1081-RELATED-RELATED"/>
    <property type="match status" value="1"/>
</dbReference>
<keyword evidence="3" id="KW-1133">Transmembrane helix</keyword>
<sequence>MPKQLTNTVHSRPPTRSRLPAVRVSAYTIVGLHGDMDIATGPAMRMHLHEALRQSKDVLILDLSGVSFCDACGLAVLVGIRRETRERGITLRLAAPTMRMTHLLRITCLDQSFTIHATLSSAIASTHRSGCLKQANYVCLYVL</sequence>